<sequence>MELWEKQLALGSEVDTWAAAKMAVFAESHPFHSEKQVLDMKVRERLSVCEMRLGDLDRRLSLRTSGLREELEGLLTELRHQDQALGYCHQHRGISQLQDSWHGLKSCERSLEGLEGKVRDLSLALRTAPSDEELPADIISSVDTVTQSYCSLRSRLSDKQTECAENTVQIVRESLKVLQQWNQTADTHTQEESTFTIQELLEEGAVLRQSLQVALSHKELLRDCLGPELAGKMERDATITVKDADSNMASLTQRLKDIADQKKKEAIRLSQEIELKFPLPVEKRLSPVLDSSVLSFAETESSDHQGAPSLSPEMPEQRAETRAPDQQAVYRPLTTDTIIKSQPDQAEEIHIATREPPHQQVAPSPTTETLTHRYHAGPMPADTDSREVSVEAITQGPGSTESSAALGALLREMHDEIQSTGAAAAAAAAKQRRFLTLEKTHPPPDFTLEKTHLSPDSEKRTTAPSPKSEGSPAVGGWRVIPTIVEPEEDESPSESAMTGDLGQEEDISWPAVAHTESLWTAMAMEDIGNRSPTAGRVGMWPPIIGMERARTESMMSDEDAVYAVAELMKMKEDTEPIGEENSDQETEESDGDALHTQGDHTPDTDSRGPTARQSPKSKKRVASLILDEDAIHIQSLEVSDATSSDIMRLVSAGTVGYDTTALQPGEKADTEAQVSATTVAMEHGTPQKEPHVEGLVAEVSPTRSQAEQLERESAHAAQAQTPPASPTEAGAAGPQAEAAGAWTSDNGPSGLRREIEHFAVDNGPREIQRRYIILDQPAEQAVVPRPPEQTLAAQQPDVVIGRPGATEPEPGVLEREDRGRGEEQIGKELHGSKKDETAGGQERPQEEHAKPAPPSRKKNHQAEVDKRETAVCAESEPAPPSHTHEDKTAAEAVSQVSLEPQKVQPVPSVRRKEKPDVHRLSQVSAEIQPQTEVQPIQPTPPSRRRKEKADPNRLSQISADTQLDRTPEVLPTPPSRRHKEKTEGDGDEISLGASAASSLEVLPAPSRRRRSQAEGDQISLGGSEVLPTPPSRRRKEQLEGDQISLTGSTEVLPTPPSRRRKSQVEGDHASLGGFEVLPTPPSRRHKEKIEGDQISLSGSITGSLEVLPTPPSRRRKSQIEADRSSMSLEALQEKPEIQPPPPARRKKEKLLVDMPPSSEAEKPETEATDSAIKPAPPARGKACHIEGDKAEAEKPSIGGDAEGGTQLETSTVAARVEEDSAKEEKPSVTVEEKPAAPVRRKEKKEPSPVPANQELEQAEAEPISKPEEKEMTGTSQPEVGQEAIAAKTEVSESVKQRRVSAEEQLSALAQAERLLQEEESDDEPLGPNMQDLFTQISKMTDHGSSTLLSEANVYREPLSSLEWSLRDQDARLTRLVLRVLSCETRPAELSTDAMALQLEETEECKRSAQREISALSQLLHANTSADANGEGHDLADQDLEAEQQLEGQWSSALWDASAAVVSKETELGLVTDYSRQMQTAKDTLKRLQTELDNLKMTPQESSFLEAVRLQGFLRGMEQERGILGELLRTLSSLSPRLSEPDRACAHTQLRRLQREWRELERAGERTLRCVQHFSRESALLLQEANGLQEHLRHLQRALHPSPPTTPPPWDPKAAREGMLLTARALTAVTELPAPAAGA</sequence>
<feature type="region of interest" description="Disordered" evidence="6">
    <location>
        <begin position="573"/>
        <end position="621"/>
    </location>
</feature>
<dbReference type="Proteomes" id="UP000823561">
    <property type="component" value="Chromosome 1"/>
</dbReference>
<feature type="compositionally biased region" description="Acidic residues" evidence="6">
    <location>
        <begin position="575"/>
        <end position="591"/>
    </location>
</feature>
<protein>
    <recommendedName>
        <fullName evidence="9">KASH domain-containing protein</fullName>
    </recommendedName>
</protein>
<keyword evidence="5" id="KW-0175">Coiled coil</keyword>
<evidence type="ECO:0000256" key="2">
    <source>
        <dbReference type="ARBA" id="ARBA00022553"/>
    </source>
</evidence>
<organism evidence="7 8">
    <name type="scientific">Alosa alosa</name>
    <name type="common">allis shad</name>
    <dbReference type="NCBI Taxonomy" id="278164"/>
    <lineage>
        <taxon>Eukaryota</taxon>
        <taxon>Metazoa</taxon>
        <taxon>Chordata</taxon>
        <taxon>Craniata</taxon>
        <taxon>Vertebrata</taxon>
        <taxon>Euteleostomi</taxon>
        <taxon>Actinopterygii</taxon>
        <taxon>Neopterygii</taxon>
        <taxon>Teleostei</taxon>
        <taxon>Clupei</taxon>
        <taxon>Clupeiformes</taxon>
        <taxon>Clupeoidei</taxon>
        <taxon>Clupeidae</taxon>
        <taxon>Alosa</taxon>
    </lineage>
</organism>
<keyword evidence="2" id="KW-0597">Phosphoprotein</keyword>
<dbReference type="PANTHER" id="PTHR14514">
    <property type="entry name" value="PKA ANCHORING PROTEIN"/>
    <property type="match status" value="1"/>
</dbReference>
<feature type="compositionally biased region" description="Low complexity" evidence="6">
    <location>
        <begin position="715"/>
        <end position="741"/>
    </location>
</feature>
<keyword evidence="3" id="KW-0677">Repeat</keyword>
<feature type="region of interest" description="Disordered" evidence="6">
    <location>
        <begin position="778"/>
        <end position="1298"/>
    </location>
</feature>
<keyword evidence="4" id="KW-0472">Membrane</keyword>
<feature type="region of interest" description="Disordered" evidence="6">
    <location>
        <begin position="701"/>
        <end position="750"/>
    </location>
</feature>
<feature type="compositionally biased region" description="Basic and acidic residues" evidence="6">
    <location>
        <begin position="438"/>
        <end position="461"/>
    </location>
</feature>
<name>A0AAV6HCV4_9TELE</name>
<feature type="compositionally biased region" description="Basic and acidic residues" evidence="6">
    <location>
        <begin position="1289"/>
        <end position="1298"/>
    </location>
</feature>
<accession>A0AAV6HCV4</accession>
<evidence type="ECO:0000256" key="6">
    <source>
        <dbReference type="SAM" id="MobiDB-lite"/>
    </source>
</evidence>
<dbReference type="EMBL" id="JADWDJ010000001">
    <property type="protein sequence ID" value="KAG5285203.1"/>
    <property type="molecule type" value="Genomic_DNA"/>
</dbReference>
<comment type="caution">
    <text evidence="7">The sequence shown here is derived from an EMBL/GenBank/DDBJ whole genome shotgun (WGS) entry which is preliminary data.</text>
</comment>
<comment type="subcellular location">
    <subcellularLocation>
        <location evidence="1">Endomembrane system</location>
    </subcellularLocation>
</comment>
<dbReference type="PANTHER" id="PTHR14514:SF4">
    <property type="entry name" value="NESPRIN-2"/>
    <property type="match status" value="1"/>
</dbReference>
<keyword evidence="8" id="KW-1185">Reference proteome</keyword>
<feature type="compositionally biased region" description="Basic and acidic residues" evidence="6">
    <location>
        <begin position="812"/>
        <end position="850"/>
    </location>
</feature>
<feature type="coiled-coil region" evidence="5">
    <location>
        <begin position="1470"/>
        <end position="1497"/>
    </location>
</feature>
<proteinExistence type="predicted"/>
<feature type="compositionally biased region" description="Polar residues" evidence="6">
    <location>
        <begin position="921"/>
        <end position="936"/>
    </location>
</feature>
<feature type="region of interest" description="Disordered" evidence="6">
    <location>
        <begin position="297"/>
        <end position="329"/>
    </location>
</feature>
<evidence type="ECO:0000256" key="4">
    <source>
        <dbReference type="ARBA" id="ARBA00023136"/>
    </source>
</evidence>
<evidence type="ECO:0000313" key="7">
    <source>
        <dbReference type="EMBL" id="KAG5285203.1"/>
    </source>
</evidence>
<feature type="compositionally biased region" description="Basic and acidic residues" evidence="6">
    <location>
        <begin position="1183"/>
        <end position="1194"/>
    </location>
</feature>
<gene>
    <name evidence="7" type="ORF">AALO_G00000710</name>
</gene>
<feature type="compositionally biased region" description="Basic and acidic residues" evidence="6">
    <location>
        <begin position="597"/>
        <end position="606"/>
    </location>
</feature>
<evidence type="ECO:0000256" key="1">
    <source>
        <dbReference type="ARBA" id="ARBA00004308"/>
    </source>
</evidence>
<feature type="compositionally biased region" description="Basic and acidic residues" evidence="6">
    <location>
        <begin position="860"/>
        <end position="869"/>
    </location>
</feature>
<evidence type="ECO:0000256" key="5">
    <source>
        <dbReference type="SAM" id="Coils"/>
    </source>
</evidence>
<evidence type="ECO:0000313" key="8">
    <source>
        <dbReference type="Proteomes" id="UP000823561"/>
    </source>
</evidence>
<feature type="compositionally biased region" description="Basic and acidic residues" evidence="6">
    <location>
        <begin position="1215"/>
        <end position="1234"/>
    </location>
</feature>
<feature type="region of interest" description="Disordered" evidence="6">
    <location>
        <begin position="352"/>
        <end position="386"/>
    </location>
</feature>
<feature type="compositionally biased region" description="Basic and acidic residues" evidence="6">
    <location>
        <begin position="1262"/>
        <end position="1271"/>
    </location>
</feature>
<reference evidence="7 8" key="1">
    <citation type="submission" date="2020-10" db="EMBL/GenBank/DDBJ databases">
        <title>Chromosome-scale genome assembly of the Allis shad, Alosa alosa.</title>
        <authorList>
            <person name="Margot Z."/>
            <person name="Christophe K."/>
            <person name="Cabau C."/>
            <person name="Louis A."/>
            <person name="Berthelot C."/>
            <person name="Parey E."/>
            <person name="Roest Crollius H."/>
            <person name="Montfort J."/>
            <person name="Robinson-Rechavi M."/>
            <person name="Bucao C."/>
            <person name="Bouchez O."/>
            <person name="Gislard M."/>
            <person name="Lluch J."/>
            <person name="Milhes M."/>
            <person name="Lampietro C."/>
            <person name="Lopez Roques C."/>
            <person name="Donnadieu C."/>
            <person name="Braasch I."/>
            <person name="Desvignes T."/>
            <person name="Postlethwait J."/>
            <person name="Bobe J."/>
            <person name="Guiguen Y."/>
        </authorList>
    </citation>
    <scope>NUCLEOTIDE SEQUENCE [LARGE SCALE GENOMIC DNA]</scope>
    <source>
        <strain evidence="7">M-15738</strain>
        <tissue evidence="7">Blood</tissue>
    </source>
</reference>
<evidence type="ECO:0008006" key="9">
    <source>
        <dbReference type="Google" id="ProtNLM"/>
    </source>
</evidence>
<evidence type="ECO:0000256" key="3">
    <source>
        <dbReference type="ARBA" id="ARBA00022737"/>
    </source>
</evidence>
<feature type="region of interest" description="Disordered" evidence="6">
    <location>
        <begin position="438"/>
        <end position="504"/>
    </location>
</feature>